<evidence type="ECO:0000313" key="1">
    <source>
        <dbReference type="EMBL" id="QEG40015.1"/>
    </source>
</evidence>
<accession>A0A5B9QRP6</accession>
<evidence type="ECO:0000313" key="2">
    <source>
        <dbReference type="Proteomes" id="UP000325286"/>
    </source>
</evidence>
<dbReference type="AlphaFoldDB" id="A0A5B9QRP6"/>
<protein>
    <submittedName>
        <fullName evidence="1">Uncharacterized protein</fullName>
    </submittedName>
</protein>
<dbReference type="KEGG" id="rul:UC8_20190"/>
<gene>
    <name evidence="1" type="ORF">UC8_20190</name>
</gene>
<proteinExistence type="predicted"/>
<dbReference type="RefSeq" id="WP_068140786.1">
    <property type="nucleotide sequence ID" value="NZ_CP042914.1"/>
</dbReference>
<dbReference type="OrthoDB" id="237408at2"/>
<name>A0A5B9QRP6_9BACT</name>
<organism evidence="1 2">
    <name type="scientific">Roseimaritima ulvae</name>
    <dbReference type="NCBI Taxonomy" id="980254"/>
    <lineage>
        <taxon>Bacteria</taxon>
        <taxon>Pseudomonadati</taxon>
        <taxon>Planctomycetota</taxon>
        <taxon>Planctomycetia</taxon>
        <taxon>Pirellulales</taxon>
        <taxon>Pirellulaceae</taxon>
        <taxon>Roseimaritima</taxon>
    </lineage>
</organism>
<reference evidence="1 2" key="1">
    <citation type="submission" date="2019-08" db="EMBL/GenBank/DDBJ databases">
        <title>Deep-cultivation of Planctomycetes and their phenomic and genomic characterization uncovers novel biology.</title>
        <authorList>
            <person name="Wiegand S."/>
            <person name="Jogler M."/>
            <person name="Boedeker C."/>
            <person name="Pinto D."/>
            <person name="Vollmers J."/>
            <person name="Rivas-Marin E."/>
            <person name="Kohn T."/>
            <person name="Peeters S.H."/>
            <person name="Heuer A."/>
            <person name="Rast P."/>
            <person name="Oberbeckmann S."/>
            <person name="Bunk B."/>
            <person name="Jeske O."/>
            <person name="Meyerdierks A."/>
            <person name="Storesund J.E."/>
            <person name="Kallscheuer N."/>
            <person name="Luecker S."/>
            <person name="Lage O.M."/>
            <person name="Pohl T."/>
            <person name="Merkel B.J."/>
            <person name="Hornburger P."/>
            <person name="Mueller R.-W."/>
            <person name="Bruemmer F."/>
            <person name="Labrenz M."/>
            <person name="Spormann A.M."/>
            <person name="Op den Camp H."/>
            <person name="Overmann J."/>
            <person name="Amann R."/>
            <person name="Jetten M.S.M."/>
            <person name="Mascher T."/>
            <person name="Medema M.H."/>
            <person name="Devos D.P."/>
            <person name="Kaster A.-K."/>
            <person name="Ovreas L."/>
            <person name="Rohde M."/>
            <person name="Galperin M.Y."/>
            <person name="Jogler C."/>
        </authorList>
    </citation>
    <scope>NUCLEOTIDE SEQUENCE [LARGE SCALE GENOMIC DNA]</scope>
    <source>
        <strain evidence="1 2">UC8</strain>
    </source>
</reference>
<dbReference type="EMBL" id="CP042914">
    <property type="protein sequence ID" value="QEG40015.1"/>
    <property type="molecule type" value="Genomic_DNA"/>
</dbReference>
<dbReference type="Proteomes" id="UP000325286">
    <property type="component" value="Chromosome"/>
</dbReference>
<keyword evidence="2" id="KW-1185">Reference proteome</keyword>
<sequence>MPSCPADLLHEIGLLPPPLHTPWVGAPSTNVLGDDAQQGGSGWPLFWYDPPWHYIPAAVARQIVVAVDALKIPTAVLGRDLGEDSIGDILLGHTLTPYRPDRYGLQLSDLQSAAVVDVRLARARDAAGRYAYSRAQVTRWQGGESETESQPAGQESDWVPAPGWPPELANVDALAGKLNQLRTISPTVRCAVSVTPYRIQEELPSILAAHPDIVILRMDDSDEMTGVRMAAVIVAMLRVIRAHQRSADLWVVPPHEPTADDCVKMYALGVAAIGIDWWCQPLISNGLQRDNSGDPNAAFLTAASELLNQRTERITALVRSCGVETISQLSPKHLVTPSPTVAKRLGIGQ</sequence>